<dbReference type="Pfam" id="PF02894">
    <property type="entry name" value="GFO_IDH_MocA_C"/>
    <property type="match status" value="1"/>
</dbReference>
<dbReference type="EMBL" id="UOFE01000035">
    <property type="protein sequence ID" value="VAW53768.1"/>
    <property type="molecule type" value="Genomic_DNA"/>
</dbReference>
<dbReference type="InterPro" id="IPR051317">
    <property type="entry name" value="Gfo/Idh/MocA_oxidoreduct"/>
</dbReference>
<dbReference type="Gene3D" id="3.30.360.10">
    <property type="entry name" value="Dihydrodipicolinate Reductase, domain 2"/>
    <property type="match status" value="1"/>
</dbReference>
<evidence type="ECO:0000259" key="3">
    <source>
        <dbReference type="Pfam" id="PF01408"/>
    </source>
</evidence>
<dbReference type="PANTHER" id="PTHR43708">
    <property type="entry name" value="CONSERVED EXPRESSED OXIDOREDUCTASE (EUROFUNG)"/>
    <property type="match status" value="1"/>
</dbReference>
<feature type="domain" description="Gfo/Idh/MocA-like oxidoreductase N-terminal" evidence="3">
    <location>
        <begin position="4"/>
        <end position="116"/>
    </location>
</feature>
<evidence type="ECO:0000256" key="2">
    <source>
        <dbReference type="ARBA" id="ARBA00023002"/>
    </source>
</evidence>
<keyword evidence="2" id="KW-0560">Oxidoreductase</keyword>
<dbReference type="GO" id="GO:0000166">
    <property type="term" value="F:nucleotide binding"/>
    <property type="evidence" value="ECO:0007669"/>
    <property type="project" value="InterPro"/>
</dbReference>
<dbReference type="GO" id="GO:0016491">
    <property type="term" value="F:oxidoreductase activity"/>
    <property type="evidence" value="ECO:0007669"/>
    <property type="project" value="UniProtKB-KW"/>
</dbReference>
<comment type="similarity">
    <text evidence="1">Belongs to the Gfo/Idh/MocA family.</text>
</comment>
<organism evidence="5">
    <name type="scientific">hydrothermal vent metagenome</name>
    <dbReference type="NCBI Taxonomy" id="652676"/>
    <lineage>
        <taxon>unclassified sequences</taxon>
        <taxon>metagenomes</taxon>
        <taxon>ecological metagenomes</taxon>
    </lineage>
</organism>
<sequence length="349" mass="38470">MKWKIAICGLGAAARQIHLPAYKKSSDMDVVGGYDPAANAADFTFPLFASLEEMLEQTKPDMLAIVTPTATHFELTKAGLQAGCHVLCEKPFMSSVDEARETVELSRQAGKFVVVNNQYRFMDIHEAAKNSIGSDAFGDLLFMSVNQTFFLSAQTEEGWRGNDPQRTCKEFGIHALDLARYYFNEDPVSITARMPKGKSPNGPDYLNLIQLEFSGDRVAHITLDRLSRGPHRYLDIRLDGSDGIVETSFGGKFELHAGIKGGSRKPYIEADISLGGRARLYQGDKYKKLASDPLDVFANATHKLVTAFMAAVEKGETPPCSADDNMRTLALVYAAYESSEKNAPVIMQY</sequence>
<proteinExistence type="inferred from homology"/>
<dbReference type="AlphaFoldDB" id="A0A3B0WCQ1"/>
<dbReference type="InterPro" id="IPR004104">
    <property type="entry name" value="Gfo/Idh/MocA-like_OxRdtase_C"/>
</dbReference>
<reference evidence="5" key="1">
    <citation type="submission" date="2018-06" db="EMBL/GenBank/DDBJ databases">
        <authorList>
            <person name="Zhirakovskaya E."/>
        </authorList>
    </citation>
    <scope>NUCLEOTIDE SEQUENCE</scope>
</reference>
<evidence type="ECO:0000259" key="4">
    <source>
        <dbReference type="Pfam" id="PF02894"/>
    </source>
</evidence>
<dbReference type="SUPFAM" id="SSF51735">
    <property type="entry name" value="NAD(P)-binding Rossmann-fold domains"/>
    <property type="match status" value="1"/>
</dbReference>
<dbReference type="Gene3D" id="3.40.50.720">
    <property type="entry name" value="NAD(P)-binding Rossmann-like Domain"/>
    <property type="match status" value="1"/>
</dbReference>
<dbReference type="Pfam" id="PF01408">
    <property type="entry name" value="GFO_IDH_MocA"/>
    <property type="match status" value="1"/>
</dbReference>
<dbReference type="InterPro" id="IPR036291">
    <property type="entry name" value="NAD(P)-bd_dom_sf"/>
</dbReference>
<name>A0A3B0WCQ1_9ZZZZ</name>
<gene>
    <name evidence="5" type="ORF">MNBD_GAMMA05-1259</name>
</gene>
<feature type="domain" description="Gfo/Idh/MocA-like oxidoreductase C-terminal" evidence="4">
    <location>
        <begin position="129"/>
        <end position="345"/>
    </location>
</feature>
<accession>A0A3B0WCQ1</accession>
<dbReference type="PANTHER" id="PTHR43708:SF5">
    <property type="entry name" value="CONSERVED EXPRESSED OXIDOREDUCTASE (EUROFUNG)-RELATED"/>
    <property type="match status" value="1"/>
</dbReference>
<protein>
    <submittedName>
        <fullName evidence="5">Uncharacterized protein</fullName>
    </submittedName>
</protein>
<dbReference type="SUPFAM" id="SSF55347">
    <property type="entry name" value="Glyceraldehyde-3-phosphate dehydrogenase-like, C-terminal domain"/>
    <property type="match status" value="1"/>
</dbReference>
<dbReference type="InterPro" id="IPR000683">
    <property type="entry name" value="Gfo/Idh/MocA-like_OxRdtase_N"/>
</dbReference>
<evidence type="ECO:0000256" key="1">
    <source>
        <dbReference type="ARBA" id="ARBA00010928"/>
    </source>
</evidence>
<evidence type="ECO:0000313" key="5">
    <source>
        <dbReference type="EMBL" id="VAW53768.1"/>
    </source>
</evidence>